<gene>
    <name evidence="1" type="ORF">F1559_003055</name>
</gene>
<reference evidence="1 2" key="1">
    <citation type="journal article" date="2020" name="J. Phycol.">
        <title>Comparative genome analysis reveals Cyanidiococcus gen. nov., a new extremophilic red algal genus sister to Cyanidioschyzon (Cyanidioschyzonaceae, Rhodophyta).</title>
        <authorList>
            <person name="Liu S.-L."/>
            <person name="Chiang Y.-R."/>
            <person name="Yoon H.S."/>
            <person name="Fu H.-Y."/>
        </authorList>
    </citation>
    <scope>NUCLEOTIDE SEQUENCE [LARGE SCALE GENOMIC DNA]</scope>
    <source>
        <strain evidence="1 2">THAL066</strain>
    </source>
</reference>
<dbReference type="OrthoDB" id="10635467at2759"/>
<evidence type="ECO:0000313" key="1">
    <source>
        <dbReference type="EMBL" id="KAF6000757.1"/>
    </source>
</evidence>
<keyword evidence="2" id="KW-1185">Reference proteome</keyword>
<evidence type="ECO:0000313" key="2">
    <source>
        <dbReference type="Proteomes" id="UP000530660"/>
    </source>
</evidence>
<protein>
    <submittedName>
        <fullName evidence="1">Uncharacterized protein</fullName>
    </submittedName>
</protein>
<proteinExistence type="predicted"/>
<dbReference type="Proteomes" id="UP000530660">
    <property type="component" value="Unassembled WGS sequence"/>
</dbReference>
<comment type="caution">
    <text evidence="1">The sequence shown here is derived from an EMBL/GenBank/DDBJ whole genome shotgun (WGS) entry which is preliminary data.</text>
</comment>
<dbReference type="EMBL" id="VWRR01000018">
    <property type="protein sequence ID" value="KAF6000757.1"/>
    <property type="molecule type" value="Genomic_DNA"/>
</dbReference>
<organism evidence="1 2">
    <name type="scientific">Cyanidiococcus yangmingshanensis</name>
    <dbReference type="NCBI Taxonomy" id="2690220"/>
    <lineage>
        <taxon>Eukaryota</taxon>
        <taxon>Rhodophyta</taxon>
        <taxon>Bangiophyceae</taxon>
        <taxon>Cyanidiales</taxon>
        <taxon>Cyanidiaceae</taxon>
        <taxon>Cyanidiococcus</taxon>
    </lineage>
</organism>
<sequence length="910" mass="99939">MQIYWMQTRHKSAPPAWPTHFWSSGMEQYGTTTETGRCDRLSTSALLSQAGRPLGHEPNSSVTTTSFYHDRFFMERSRLLVERLLVNFLPRYALTWIERHGLTSIRSVDDSRCRARLAVIASLVRFITRPCIVTAPGDESAPASSSEPHGLLVLEDLIKQSLAQWRIEANPNGAASGALLFLLLSLLGELVGDEDQSDDGAPADLDPSATSTLSVVQSANGARWYAWLEVVLLPPMRTLAAVAETRLAAITHCEESHETASTITAALLRAATRWSAVLGPGSNPATAACRLSSRWMLSATDTAHLSALLVQNRADTVPGFDRPRQTAWRMLWFGEIHRALFAQDALVSGGGAPTPVAFAALELLRRLARSWPAREHLSAETVWWQQLAETCLQLENGCWRNRQHRWCPVLVRGLGECLGWAATTLMALDEVDVPGLGSLWTALLHLWMQWVGGHVQLRAQSDPGANAPECHPETRATPVLAAAFDADALGRACYILDLLRGLTRVLQKTQAPDAVEPLEIIDVSQRALPSLVACFQHRSSLPRNVLNWLADLAGARVLPLPRLVTSLVDPVWRAVAACWHAATNEAALGLHVPGGDVGTRLDEATSNAVVWLKAWRALIQRSQELELTRTNRTSSSSPQALPSWFVCVWQNGLGLFLRMVARDHSELQVLLVPCVQEELAYALADAAWLRVPYCSCLSSGDKEHLRNVLYALMVHAHSSLVVRSAADTISGLWASVWPIELRSDANGELDVAPAASLVEVRPPDRDLSLAPDAWLAFIGPVVRRLLIATEGSAEYEALVTALFQLLRGTQSTDQILMEQFAQLPWSEIRATISGPWIWNESDHQRCAGTASDQAAPSCCLAASRALCAAAASEPAVSFYRGVQRTSFRQVVRYWIRAIRIQMLYNVAIES</sequence>
<dbReference type="AlphaFoldDB" id="A0A7J7IDW8"/>
<accession>A0A7J7IDW8</accession>
<name>A0A7J7IDW8_9RHOD</name>